<reference evidence="3" key="1">
    <citation type="journal article" date="2014" name="BMC Genomics">
        <title>Characterizing the developmental transcriptome of the oriental fruit fly, Bactrocera dorsalis (Diptera: Tephritidae) through comparative genomic analysis with Drosophila melanogaster utilizing modENCODE datasets.</title>
        <authorList>
            <person name="Geib S.M."/>
            <person name="Calla B."/>
            <person name="Hall B."/>
            <person name="Hou S."/>
            <person name="Manoukis N.C."/>
        </authorList>
    </citation>
    <scope>NUCLEOTIDE SEQUENCE</scope>
    <source>
        <strain evidence="3">Punador</strain>
    </source>
</reference>
<name>A0A034VZU5_BACDO</name>
<protein>
    <submittedName>
        <fullName evidence="3">Uncharacterized protein</fullName>
    </submittedName>
</protein>
<dbReference type="AlphaFoldDB" id="A0A034VZU5"/>
<evidence type="ECO:0000256" key="2">
    <source>
        <dbReference type="SAM" id="SignalP"/>
    </source>
</evidence>
<sequence>MDENAAVAVTFVVVAAILSSLLSSTNAAVQNIKPKKSVNKATAADTKVETKSHQQQDNRAPTRIQSRSNSQNILIRYSKIYNSSNRKEVTKAIDKIGCHFCGEQEELLPKFLFFVHCINKNIRSQCDLSNMMLSS</sequence>
<proteinExistence type="predicted"/>
<dbReference type="EMBL" id="GAKP01011557">
    <property type="protein sequence ID" value="JAC47395.1"/>
    <property type="molecule type" value="Transcribed_RNA"/>
</dbReference>
<evidence type="ECO:0000256" key="1">
    <source>
        <dbReference type="SAM" id="MobiDB-lite"/>
    </source>
</evidence>
<organism evidence="3">
    <name type="scientific">Bactrocera dorsalis</name>
    <name type="common">Oriental fruit fly</name>
    <name type="synonym">Dacus dorsalis</name>
    <dbReference type="NCBI Taxonomy" id="27457"/>
    <lineage>
        <taxon>Eukaryota</taxon>
        <taxon>Metazoa</taxon>
        <taxon>Ecdysozoa</taxon>
        <taxon>Arthropoda</taxon>
        <taxon>Hexapoda</taxon>
        <taxon>Insecta</taxon>
        <taxon>Pterygota</taxon>
        <taxon>Neoptera</taxon>
        <taxon>Endopterygota</taxon>
        <taxon>Diptera</taxon>
        <taxon>Brachycera</taxon>
        <taxon>Muscomorpha</taxon>
        <taxon>Tephritoidea</taxon>
        <taxon>Tephritidae</taxon>
        <taxon>Bactrocera</taxon>
        <taxon>Bactrocera</taxon>
    </lineage>
</organism>
<feature type="region of interest" description="Disordered" evidence="1">
    <location>
        <begin position="34"/>
        <end position="66"/>
    </location>
</feature>
<feature type="compositionally biased region" description="Polar residues" evidence="1">
    <location>
        <begin position="57"/>
        <end position="66"/>
    </location>
</feature>
<accession>A0A034VZU5</accession>
<feature type="signal peptide" evidence="2">
    <location>
        <begin position="1"/>
        <end position="27"/>
    </location>
</feature>
<evidence type="ECO:0000313" key="3">
    <source>
        <dbReference type="EMBL" id="JAC47395.1"/>
    </source>
</evidence>
<feature type="chain" id="PRO_5001557438" evidence="2">
    <location>
        <begin position="28"/>
        <end position="135"/>
    </location>
</feature>
<keyword evidence="2" id="KW-0732">Signal</keyword>
<feature type="compositionally biased region" description="Basic and acidic residues" evidence="1">
    <location>
        <begin position="46"/>
        <end position="56"/>
    </location>
</feature>